<dbReference type="InterPro" id="IPR036526">
    <property type="entry name" value="C-N_Hydrolase_sf"/>
</dbReference>
<evidence type="ECO:0000256" key="5">
    <source>
        <dbReference type="ARBA" id="ARBA00041576"/>
    </source>
</evidence>
<dbReference type="PROSITE" id="PS50263">
    <property type="entry name" value="CN_HYDROLASE"/>
    <property type="match status" value="1"/>
</dbReference>
<keyword evidence="2" id="KW-0378">Hydrolase</keyword>
<dbReference type="CDD" id="cd07572">
    <property type="entry name" value="nit"/>
    <property type="match status" value="1"/>
</dbReference>
<evidence type="ECO:0000256" key="2">
    <source>
        <dbReference type="ARBA" id="ARBA00022801"/>
    </source>
</evidence>
<dbReference type="GO" id="GO:0005739">
    <property type="term" value="C:mitochondrion"/>
    <property type="evidence" value="ECO:0007669"/>
    <property type="project" value="TreeGrafter"/>
</dbReference>
<dbReference type="AlphaFoldDB" id="A0AAE1JZJ2"/>
<feature type="region of interest" description="Disordered" evidence="7">
    <location>
        <begin position="1"/>
        <end position="22"/>
    </location>
</feature>
<dbReference type="GO" id="GO:0006528">
    <property type="term" value="P:asparagine metabolic process"/>
    <property type="evidence" value="ECO:0007669"/>
    <property type="project" value="TreeGrafter"/>
</dbReference>
<evidence type="ECO:0000313" key="10">
    <source>
        <dbReference type="Proteomes" id="UP001286313"/>
    </source>
</evidence>
<evidence type="ECO:0000313" key="9">
    <source>
        <dbReference type="EMBL" id="KAK3860634.1"/>
    </source>
</evidence>
<reference evidence="9" key="1">
    <citation type="submission" date="2023-10" db="EMBL/GenBank/DDBJ databases">
        <title>Genome assemblies of two species of porcelain crab, Petrolisthes cinctipes and Petrolisthes manimaculis (Anomura: Porcellanidae).</title>
        <authorList>
            <person name="Angst P."/>
        </authorList>
    </citation>
    <scope>NUCLEOTIDE SEQUENCE</scope>
    <source>
        <strain evidence="9">PB745_01</strain>
        <tissue evidence="9">Gill</tissue>
    </source>
</reference>
<dbReference type="FunFam" id="3.60.110.10:FF:000002">
    <property type="entry name" value="Nitrilase family member 2"/>
    <property type="match status" value="1"/>
</dbReference>
<evidence type="ECO:0000256" key="6">
    <source>
        <dbReference type="ARBA" id="ARBA00048745"/>
    </source>
</evidence>
<dbReference type="EMBL" id="JAWQEG010004678">
    <property type="protein sequence ID" value="KAK3860634.1"/>
    <property type="molecule type" value="Genomic_DNA"/>
</dbReference>
<keyword evidence="10" id="KW-1185">Reference proteome</keyword>
<proteinExistence type="inferred from homology"/>
<dbReference type="InterPro" id="IPR003010">
    <property type="entry name" value="C-N_Hydrolase"/>
</dbReference>
<dbReference type="Proteomes" id="UP001286313">
    <property type="component" value="Unassembled WGS sequence"/>
</dbReference>
<dbReference type="GO" id="GO:0006541">
    <property type="term" value="P:glutamine metabolic process"/>
    <property type="evidence" value="ECO:0007669"/>
    <property type="project" value="TreeGrafter"/>
</dbReference>
<dbReference type="PROSITE" id="PS01227">
    <property type="entry name" value="UPF0012"/>
    <property type="match status" value="1"/>
</dbReference>
<comment type="similarity">
    <text evidence="1">Belongs to the carbon-nitrogen hydrolase superfamily. NIT1/NIT2 family.</text>
</comment>
<dbReference type="PANTHER" id="PTHR23088">
    <property type="entry name" value="NITRILASE-RELATED"/>
    <property type="match status" value="1"/>
</dbReference>
<dbReference type="EC" id="3.5.1.3" evidence="4"/>
<dbReference type="SUPFAM" id="SSF56317">
    <property type="entry name" value="Carbon-nitrogen hydrolase"/>
    <property type="match status" value="1"/>
</dbReference>
<dbReference type="Pfam" id="PF00795">
    <property type="entry name" value="CN_hydrolase"/>
    <property type="match status" value="1"/>
</dbReference>
<comment type="caution">
    <text evidence="9">The sequence shown here is derived from an EMBL/GenBank/DDBJ whole genome shotgun (WGS) entry which is preliminary data.</text>
</comment>
<sequence length="340" mass="37752">MSDEDDTIPGGSRLRTPPKKKRKAWYQQAQVFVRWQHCNNVSCYEGVKESRRVGKIHIQGTSRNMAASKMRIALVQMAVGETKSTNIKRAVQLIREAAGGGAQLVALPECFNSPYGTKYFPQYAESVPGESTEALGEAAKKFGVFVVGGSVPEKDGDKLYNTCTVWGPQGNMIAKHRKVHMFDINVPGQITFRESDNLSPGNKFTTVDLPNCKIGIGICYDMRFPEMAHIYSQMGCKLLLYPGAFNMTTGPAHWELLQRGRALDNQVYVAAISPARDPDASYIAWGHSSVVSPWGEVISTCDEEEAIIYADVDLDYVNKVRQMIPTLTQKRNDLYDVSAK</sequence>
<accession>A0AAE1JZJ2</accession>
<name>A0AAE1JZJ2_PETCI</name>
<organism evidence="9 10">
    <name type="scientific">Petrolisthes cinctipes</name>
    <name type="common">Flat porcelain crab</name>
    <dbReference type="NCBI Taxonomy" id="88211"/>
    <lineage>
        <taxon>Eukaryota</taxon>
        <taxon>Metazoa</taxon>
        <taxon>Ecdysozoa</taxon>
        <taxon>Arthropoda</taxon>
        <taxon>Crustacea</taxon>
        <taxon>Multicrustacea</taxon>
        <taxon>Malacostraca</taxon>
        <taxon>Eumalacostraca</taxon>
        <taxon>Eucarida</taxon>
        <taxon>Decapoda</taxon>
        <taxon>Pleocyemata</taxon>
        <taxon>Anomura</taxon>
        <taxon>Galatheoidea</taxon>
        <taxon>Porcellanidae</taxon>
        <taxon>Petrolisthes</taxon>
    </lineage>
</organism>
<dbReference type="PANTHER" id="PTHR23088:SF30">
    <property type="entry name" value="OMEGA-AMIDASE NIT2"/>
    <property type="match status" value="1"/>
</dbReference>
<gene>
    <name evidence="9" type="ORF">Pcinc_033329</name>
</gene>
<dbReference type="InterPro" id="IPR045254">
    <property type="entry name" value="Nit1/2_C-N_Hydrolase"/>
</dbReference>
<evidence type="ECO:0000256" key="3">
    <source>
        <dbReference type="ARBA" id="ARBA00036637"/>
    </source>
</evidence>
<evidence type="ECO:0000256" key="7">
    <source>
        <dbReference type="SAM" id="MobiDB-lite"/>
    </source>
</evidence>
<comment type="catalytic activity">
    <reaction evidence="6">
        <text>2-oxosuccinamate + H2O = oxaloacetate + NH4(+)</text>
        <dbReference type="Rhea" id="RHEA:59412"/>
        <dbReference type="ChEBI" id="CHEBI:15377"/>
        <dbReference type="ChEBI" id="CHEBI:16452"/>
        <dbReference type="ChEBI" id="CHEBI:28938"/>
        <dbReference type="ChEBI" id="CHEBI:57735"/>
        <dbReference type="EC" id="3.5.1.3"/>
    </reaction>
    <physiologicalReaction direction="left-to-right" evidence="6">
        <dbReference type="Rhea" id="RHEA:59413"/>
    </physiologicalReaction>
</comment>
<dbReference type="GO" id="GO:0006107">
    <property type="term" value="P:oxaloacetate metabolic process"/>
    <property type="evidence" value="ECO:0007669"/>
    <property type="project" value="TreeGrafter"/>
</dbReference>
<evidence type="ECO:0000259" key="8">
    <source>
        <dbReference type="PROSITE" id="PS50263"/>
    </source>
</evidence>
<dbReference type="Gene3D" id="3.60.110.10">
    <property type="entry name" value="Carbon-nitrogen hydrolase"/>
    <property type="match status" value="1"/>
</dbReference>
<evidence type="ECO:0000256" key="4">
    <source>
        <dbReference type="ARBA" id="ARBA00039118"/>
    </source>
</evidence>
<dbReference type="EMBL" id="JAWQEG010004678">
    <property type="protein sequence ID" value="KAK3860633.1"/>
    <property type="molecule type" value="Genomic_DNA"/>
</dbReference>
<dbReference type="GO" id="GO:0050152">
    <property type="term" value="F:omega-amidase activity"/>
    <property type="evidence" value="ECO:0007669"/>
    <property type="project" value="UniProtKB-EC"/>
</dbReference>
<dbReference type="InterPro" id="IPR001110">
    <property type="entry name" value="UPF0012_CS"/>
</dbReference>
<comment type="catalytic activity">
    <reaction evidence="3">
        <text>2-oxoglutaramate + H2O = 2-oxoglutarate + NH4(+)</text>
        <dbReference type="Rhea" id="RHEA:32963"/>
        <dbReference type="ChEBI" id="CHEBI:15377"/>
        <dbReference type="ChEBI" id="CHEBI:16769"/>
        <dbReference type="ChEBI" id="CHEBI:16810"/>
        <dbReference type="ChEBI" id="CHEBI:28938"/>
        <dbReference type="EC" id="3.5.1.3"/>
    </reaction>
    <physiologicalReaction direction="left-to-right" evidence="3">
        <dbReference type="Rhea" id="RHEA:32964"/>
    </physiologicalReaction>
</comment>
<evidence type="ECO:0000256" key="1">
    <source>
        <dbReference type="ARBA" id="ARBA00010613"/>
    </source>
</evidence>
<protein>
    <recommendedName>
        <fullName evidence="4">omega-amidase</fullName>
        <ecNumber evidence="4">3.5.1.3</ecNumber>
    </recommendedName>
    <alternativeName>
        <fullName evidence="5">Nitrilase homolog 2</fullName>
    </alternativeName>
</protein>
<feature type="domain" description="CN hydrolase" evidence="8">
    <location>
        <begin position="70"/>
        <end position="314"/>
    </location>
</feature>